<reference evidence="1 2" key="1">
    <citation type="submission" date="2020-08" db="EMBL/GenBank/DDBJ databases">
        <title>A Genomic Blueprint of the Chicken Gut Microbiome.</title>
        <authorList>
            <person name="Gilroy R."/>
            <person name="Ravi A."/>
            <person name="Getino M."/>
            <person name="Pursley I."/>
            <person name="Horton D.L."/>
            <person name="Alikhan N.-F."/>
            <person name="Baker D."/>
            <person name="Gharbi K."/>
            <person name="Hall N."/>
            <person name="Watson M."/>
            <person name="Adriaenssens E.M."/>
            <person name="Foster-Nyarko E."/>
            <person name="Jarju S."/>
            <person name="Secka A."/>
            <person name="Antonio M."/>
            <person name="Oren A."/>
            <person name="Chaudhuri R."/>
            <person name="La Ragione R.M."/>
            <person name="Hildebrand F."/>
            <person name="Pallen M.J."/>
        </authorList>
    </citation>
    <scope>NUCLEOTIDE SEQUENCE [LARGE SCALE GENOMIC DNA]</scope>
    <source>
        <strain evidence="1 2">Sa3CVN1</strain>
    </source>
</reference>
<organism evidence="1 2">
    <name type="scientific">Clostridium cibarium</name>
    <dbReference type="NCBI Taxonomy" id="2762247"/>
    <lineage>
        <taxon>Bacteria</taxon>
        <taxon>Bacillati</taxon>
        <taxon>Bacillota</taxon>
        <taxon>Clostridia</taxon>
        <taxon>Eubacteriales</taxon>
        <taxon>Clostridiaceae</taxon>
        <taxon>Clostridium</taxon>
    </lineage>
</organism>
<comment type="caution">
    <text evidence="1">The sequence shown here is derived from an EMBL/GenBank/DDBJ whole genome shotgun (WGS) entry which is preliminary data.</text>
</comment>
<protein>
    <submittedName>
        <fullName evidence="1">Cyclic lactone autoinducer peptide</fullName>
    </submittedName>
</protein>
<name>A0ABR8PPQ8_9CLOT</name>
<dbReference type="Proteomes" id="UP000627781">
    <property type="component" value="Unassembled WGS sequence"/>
</dbReference>
<dbReference type="EMBL" id="JACSRA010000002">
    <property type="protein sequence ID" value="MBD7910148.1"/>
    <property type="molecule type" value="Genomic_DNA"/>
</dbReference>
<accession>A0ABR8PPQ8</accession>
<gene>
    <name evidence="1" type="ORF">H9661_02150</name>
</gene>
<dbReference type="NCBIfam" id="TIGR04223">
    <property type="entry name" value="quorum_AgrD"/>
    <property type="match status" value="1"/>
</dbReference>
<proteinExistence type="predicted"/>
<evidence type="ECO:0000313" key="1">
    <source>
        <dbReference type="EMBL" id="MBD7910148.1"/>
    </source>
</evidence>
<dbReference type="InterPro" id="IPR009229">
    <property type="entry name" value="AgrD"/>
</dbReference>
<dbReference type="RefSeq" id="WP_191767593.1">
    <property type="nucleotide sequence ID" value="NZ_JACSRA010000002.1"/>
</dbReference>
<evidence type="ECO:0000313" key="2">
    <source>
        <dbReference type="Proteomes" id="UP000627781"/>
    </source>
</evidence>
<sequence length="47" mass="5382">MKSFKFKKSMALLISAIAMLAATTSSSLCFWLFFEEPKMPKSLYKVE</sequence>
<keyword evidence="2" id="KW-1185">Reference proteome</keyword>